<dbReference type="GO" id="GO:0051082">
    <property type="term" value="F:unfolded protein binding"/>
    <property type="evidence" value="ECO:0007669"/>
    <property type="project" value="InterPro"/>
</dbReference>
<dbReference type="InterPro" id="IPR001305">
    <property type="entry name" value="HSP_DnaJ_Cys-rich_dom"/>
</dbReference>
<keyword evidence="1 6" id="KW-0479">Metal-binding</keyword>
<evidence type="ECO:0000256" key="2">
    <source>
        <dbReference type="ARBA" id="ARBA00022737"/>
    </source>
</evidence>
<dbReference type="GO" id="GO:0008270">
    <property type="term" value="F:zinc ion binding"/>
    <property type="evidence" value="ECO:0007669"/>
    <property type="project" value="UniProtKB-KW"/>
</dbReference>
<feature type="zinc finger region" description="CR-type" evidence="6">
    <location>
        <begin position="140"/>
        <end position="223"/>
    </location>
</feature>
<keyword evidence="11" id="KW-1185">Reference proteome</keyword>
<dbReference type="InterPro" id="IPR018253">
    <property type="entry name" value="DnaJ_domain_CS"/>
</dbReference>
<evidence type="ECO:0000259" key="8">
    <source>
        <dbReference type="PROSITE" id="PS50076"/>
    </source>
</evidence>
<dbReference type="PRINTS" id="PR00625">
    <property type="entry name" value="JDOMAIN"/>
</dbReference>
<dbReference type="Gene3D" id="1.10.287.110">
    <property type="entry name" value="DnaJ domain"/>
    <property type="match status" value="1"/>
</dbReference>
<dbReference type="SMART" id="SM00271">
    <property type="entry name" value="DnaJ"/>
    <property type="match status" value="1"/>
</dbReference>
<name>A0AAV9PI37_9PEZI</name>
<dbReference type="Pfam" id="PF00226">
    <property type="entry name" value="DnaJ"/>
    <property type="match status" value="1"/>
</dbReference>
<evidence type="ECO:0000256" key="3">
    <source>
        <dbReference type="ARBA" id="ARBA00022771"/>
    </source>
</evidence>
<dbReference type="GO" id="GO:0030544">
    <property type="term" value="F:Hsp70 protein binding"/>
    <property type="evidence" value="ECO:0007669"/>
    <property type="project" value="InterPro"/>
</dbReference>
<dbReference type="EMBL" id="JAVRRT010000005">
    <property type="protein sequence ID" value="KAK5172139.1"/>
    <property type="molecule type" value="Genomic_DNA"/>
</dbReference>
<dbReference type="Gene3D" id="2.10.230.10">
    <property type="entry name" value="Heat shock protein DnaJ, cysteine-rich domain"/>
    <property type="match status" value="1"/>
</dbReference>
<proteinExistence type="inferred from homology"/>
<keyword evidence="5" id="KW-0143">Chaperone</keyword>
<organism evidence="10 11">
    <name type="scientific">Saxophila tyrrhenica</name>
    <dbReference type="NCBI Taxonomy" id="1690608"/>
    <lineage>
        <taxon>Eukaryota</taxon>
        <taxon>Fungi</taxon>
        <taxon>Dikarya</taxon>
        <taxon>Ascomycota</taxon>
        <taxon>Pezizomycotina</taxon>
        <taxon>Dothideomycetes</taxon>
        <taxon>Dothideomycetidae</taxon>
        <taxon>Mycosphaerellales</taxon>
        <taxon>Extremaceae</taxon>
        <taxon>Saxophila</taxon>
    </lineage>
</organism>
<accession>A0AAV9PI37</accession>
<comment type="caution">
    <text evidence="10">The sequence shown here is derived from an EMBL/GenBank/DDBJ whole genome shotgun (WGS) entry which is preliminary data.</text>
</comment>
<protein>
    <submittedName>
        <fullName evidence="10">Type I HSP40 co-chaperone</fullName>
    </submittedName>
</protein>
<dbReference type="FunFam" id="2.60.260.20:FF:000024">
    <property type="entry name" value="Mitochondrial protein import protein MAS5"/>
    <property type="match status" value="1"/>
</dbReference>
<dbReference type="Proteomes" id="UP001337655">
    <property type="component" value="Unassembled WGS sequence"/>
</dbReference>
<dbReference type="SUPFAM" id="SSF57938">
    <property type="entry name" value="DnaJ/Hsp40 cysteine-rich domain"/>
    <property type="match status" value="1"/>
</dbReference>
<dbReference type="InterPro" id="IPR002939">
    <property type="entry name" value="DnaJ_C"/>
</dbReference>
<dbReference type="SUPFAM" id="SSF46565">
    <property type="entry name" value="Chaperone J-domain"/>
    <property type="match status" value="1"/>
</dbReference>
<dbReference type="CDD" id="cd06257">
    <property type="entry name" value="DnaJ"/>
    <property type="match status" value="1"/>
</dbReference>
<keyword evidence="3 6" id="KW-0863">Zinc-finger</keyword>
<dbReference type="Gene3D" id="2.60.260.20">
    <property type="entry name" value="Urease metallochaperone UreE, N-terminal domain"/>
    <property type="match status" value="2"/>
</dbReference>
<feature type="region of interest" description="Disordered" evidence="7">
    <location>
        <begin position="399"/>
        <end position="429"/>
    </location>
</feature>
<dbReference type="PROSITE" id="PS00636">
    <property type="entry name" value="DNAJ_1"/>
    <property type="match status" value="1"/>
</dbReference>
<dbReference type="GO" id="GO:0009408">
    <property type="term" value="P:response to heat"/>
    <property type="evidence" value="ECO:0007669"/>
    <property type="project" value="InterPro"/>
</dbReference>
<dbReference type="HAMAP" id="MF_01152">
    <property type="entry name" value="DnaJ"/>
    <property type="match status" value="1"/>
</dbReference>
<dbReference type="InterPro" id="IPR044713">
    <property type="entry name" value="DNJA1/2-like"/>
</dbReference>
<dbReference type="InterPro" id="IPR008971">
    <property type="entry name" value="HSP40/DnaJ_pept-bd"/>
</dbReference>
<dbReference type="GeneID" id="89925123"/>
<evidence type="ECO:0000256" key="4">
    <source>
        <dbReference type="ARBA" id="ARBA00022833"/>
    </source>
</evidence>
<dbReference type="RefSeq" id="XP_064660983.1">
    <property type="nucleotide sequence ID" value="XM_064801032.1"/>
</dbReference>
<feature type="domain" description="J" evidence="8">
    <location>
        <begin position="6"/>
        <end position="71"/>
    </location>
</feature>
<dbReference type="PROSITE" id="PS50076">
    <property type="entry name" value="DNAJ_2"/>
    <property type="match status" value="1"/>
</dbReference>
<evidence type="ECO:0000256" key="6">
    <source>
        <dbReference type="PROSITE-ProRule" id="PRU00546"/>
    </source>
</evidence>
<dbReference type="InterPro" id="IPR036869">
    <property type="entry name" value="J_dom_sf"/>
</dbReference>
<dbReference type="CDD" id="cd10747">
    <property type="entry name" value="DnaJ_C"/>
    <property type="match status" value="1"/>
</dbReference>
<evidence type="ECO:0000313" key="11">
    <source>
        <dbReference type="Proteomes" id="UP001337655"/>
    </source>
</evidence>
<keyword evidence="4 6" id="KW-0862">Zinc</keyword>
<dbReference type="AlphaFoldDB" id="A0AAV9PI37"/>
<dbReference type="FunFam" id="1.10.287.110:FF:000048">
    <property type="entry name" value="DnaJ family protein"/>
    <property type="match status" value="1"/>
</dbReference>
<reference evidence="10 11" key="1">
    <citation type="submission" date="2023-08" db="EMBL/GenBank/DDBJ databases">
        <title>Black Yeasts Isolated from many extreme environments.</title>
        <authorList>
            <person name="Coleine C."/>
            <person name="Stajich J.E."/>
            <person name="Selbmann L."/>
        </authorList>
    </citation>
    <scope>NUCLEOTIDE SEQUENCE [LARGE SCALE GENOMIC DNA]</scope>
    <source>
        <strain evidence="10 11">CCFEE 5935</strain>
    </source>
</reference>
<sequence>MVKDTKFYDALGVSPDASEAQLKTAYKKGALKHHPDKNAHNPDAEEKFKEISKAYETLADPQKRQLYDQYGEEGLEQGGMGGGGMNAEDLFSQFFGGGGGMGGMGGFGGMFGGGMRDTGPKKARTIHHVHKVSLEDIYRGKVSKLALQKSVICPKCDGRGGKEGAMKTCTGCNGQGMKTMMRQMGPMIQRFQTVCPDCNGEGESIREKDKCKQCNAKKTIIERKVLHVHVDRGVQSGTKLDFRGEGDQMPGVQPGDVQFEIEQKPHERFQRKGDDLFFHAEIDLLTALAGGAIYIEHLDERWLTVDVMPGEVISPGEVKVIRGQGMPSYRHHDFGNLYVQFDVKFPEAISGPPGEDGYPTSMTAQQIKALESVLPPRKPQAIPPPDAMTEDYALEKVDPMSEGQRASKMHMDEDEDEMGGGERVQCASQ</sequence>
<dbReference type="CDD" id="cd10719">
    <property type="entry name" value="DnaJ_zf"/>
    <property type="match status" value="1"/>
</dbReference>
<dbReference type="GO" id="GO:0005524">
    <property type="term" value="F:ATP binding"/>
    <property type="evidence" value="ECO:0007669"/>
    <property type="project" value="InterPro"/>
</dbReference>
<keyword evidence="2" id="KW-0677">Repeat</keyword>
<evidence type="ECO:0000256" key="7">
    <source>
        <dbReference type="SAM" id="MobiDB-lite"/>
    </source>
</evidence>
<evidence type="ECO:0000256" key="1">
    <source>
        <dbReference type="ARBA" id="ARBA00022723"/>
    </source>
</evidence>
<gene>
    <name evidence="10" type="primary">YDJ1</name>
    <name evidence="10" type="ORF">LTR77_003777</name>
</gene>
<dbReference type="InterPro" id="IPR036410">
    <property type="entry name" value="HSP_DnaJ_Cys-rich_dom_sf"/>
</dbReference>
<dbReference type="PANTHER" id="PTHR43888">
    <property type="entry name" value="DNAJ-LIKE-2, ISOFORM A-RELATED"/>
    <property type="match status" value="1"/>
</dbReference>
<dbReference type="InterPro" id="IPR001623">
    <property type="entry name" value="DnaJ_domain"/>
</dbReference>
<evidence type="ECO:0000256" key="5">
    <source>
        <dbReference type="ARBA" id="ARBA00023186"/>
    </source>
</evidence>
<dbReference type="Pfam" id="PF01556">
    <property type="entry name" value="DnaJ_C"/>
    <property type="match status" value="1"/>
</dbReference>
<feature type="domain" description="CR-type" evidence="9">
    <location>
        <begin position="140"/>
        <end position="223"/>
    </location>
</feature>
<dbReference type="InterPro" id="IPR012724">
    <property type="entry name" value="DnaJ"/>
</dbReference>
<dbReference type="Pfam" id="PF00684">
    <property type="entry name" value="DnaJ_CXXCXGXG"/>
    <property type="match status" value="1"/>
</dbReference>
<dbReference type="GO" id="GO:0006457">
    <property type="term" value="P:protein folding"/>
    <property type="evidence" value="ECO:0007669"/>
    <property type="project" value="InterPro"/>
</dbReference>
<evidence type="ECO:0000259" key="9">
    <source>
        <dbReference type="PROSITE" id="PS51188"/>
    </source>
</evidence>
<dbReference type="FunFam" id="2.10.230.10:FF:000001">
    <property type="entry name" value="DnaJ subfamily A member 2"/>
    <property type="match status" value="1"/>
</dbReference>
<evidence type="ECO:0000313" key="10">
    <source>
        <dbReference type="EMBL" id="KAK5172139.1"/>
    </source>
</evidence>
<dbReference type="PROSITE" id="PS51188">
    <property type="entry name" value="ZF_CR"/>
    <property type="match status" value="1"/>
</dbReference>
<dbReference type="SUPFAM" id="SSF49493">
    <property type="entry name" value="HSP40/DnaJ peptide-binding domain"/>
    <property type="match status" value="2"/>
</dbReference>